<evidence type="ECO:0000313" key="6">
    <source>
        <dbReference type="EMBL" id="MBC3880423.1"/>
    </source>
</evidence>
<evidence type="ECO:0000313" key="7">
    <source>
        <dbReference type="Proteomes" id="UP000627446"/>
    </source>
</evidence>
<dbReference type="InterPro" id="IPR051013">
    <property type="entry name" value="MBL_superfamily_lactonases"/>
</dbReference>
<dbReference type="Proteomes" id="UP000627446">
    <property type="component" value="Unassembled WGS sequence"/>
</dbReference>
<dbReference type="GO" id="GO:0046872">
    <property type="term" value="F:metal ion binding"/>
    <property type="evidence" value="ECO:0007669"/>
    <property type="project" value="UniProtKB-KW"/>
</dbReference>
<keyword evidence="3" id="KW-0378">Hydrolase</keyword>
<dbReference type="GO" id="GO:0016787">
    <property type="term" value="F:hydrolase activity"/>
    <property type="evidence" value="ECO:0007669"/>
    <property type="project" value="UniProtKB-KW"/>
</dbReference>
<comment type="similarity">
    <text evidence="1">Belongs to the metallo-beta-lactamase superfamily.</text>
</comment>
<evidence type="ECO:0000256" key="3">
    <source>
        <dbReference type="ARBA" id="ARBA00022801"/>
    </source>
</evidence>
<sequence>MKSRIRTTLESITKVAPRATAMVLTVGILSSLGTAPAYAGAPMVKAAAPGYYRVMLGDFEVTALSDGTVALPVDKLLTNTTPDKTLKALTKNHLTTPLQTSVNGYLINTGSKLVLIDTGAAGLFGPTLGRLANSLKAAGYTPDQVDEVYITHMHGDHVGGLMNGDQLAFPNAIIRADKHDADFWLSQANMDKAPADGKGGFQGAMASLNPYVKAGKFKTFDGDTELVPGVKAIAARGHTPGHSIYMAESKGQKLILWGDLMHVAAVQFENPEVTIGFDSDSKAAKAQRKKAYAEAAKEGYMVGATHLSFPGLGYIRAEGKGYVWVPVNYVPVQ</sequence>
<keyword evidence="2" id="KW-0479">Metal-binding</keyword>
<dbReference type="InterPro" id="IPR036866">
    <property type="entry name" value="RibonucZ/Hydroxyglut_hydro"/>
</dbReference>
<proteinExistence type="inferred from homology"/>
<reference evidence="6" key="1">
    <citation type="submission" date="2020-08" db="EMBL/GenBank/DDBJ databases">
        <title>Novel species isolated from subtropical streams in China.</title>
        <authorList>
            <person name="Lu H."/>
        </authorList>
    </citation>
    <scope>NUCLEOTIDE SEQUENCE</scope>
    <source>
        <strain evidence="6">LX22W</strain>
    </source>
</reference>
<dbReference type="PANTHER" id="PTHR42978">
    <property type="entry name" value="QUORUM-QUENCHING LACTONASE YTNP-RELATED-RELATED"/>
    <property type="match status" value="1"/>
</dbReference>
<protein>
    <submittedName>
        <fullName evidence="6">MBL fold metallo-hydrolase</fullName>
    </submittedName>
</protein>
<dbReference type="AlphaFoldDB" id="A0A923HL87"/>
<organism evidence="6 7">
    <name type="scientific">Undibacterium nitidum</name>
    <dbReference type="NCBI Taxonomy" id="2762298"/>
    <lineage>
        <taxon>Bacteria</taxon>
        <taxon>Pseudomonadati</taxon>
        <taxon>Pseudomonadota</taxon>
        <taxon>Betaproteobacteria</taxon>
        <taxon>Burkholderiales</taxon>
        <taxon>Oxalobacteraceae</taxon>
        <taxon>Undibacterium</taxon>
    </lineage>
</organism>
<dbReference type="EMBL" id="JACOFZ010000001">
    <property type="protein sequence ID" value="MBC3880423.1"/>
    <property type="molecule type" value="Genomic_DNA"/>
</dbReference>
<feature type="domain" description="Metallo-beta-lactamase" evidence="5">
    <location>
        <begin position="101"/>
        <end position="306"/>
    </location>
</feature>
<evidence type="ECO:0000256" key="2">
    <source>
        <dbReference type="ARBA" id="ARBA00022723"/>
    </source>
</evidence>
<dbReference type="CDD" id="cd07720">
    <property type="entry name" value="OPHC2-like_MBL-fold"/>
    <property type="match status" value="1"/>
</dbReference>
<dbReference type="InterPro" id="IPR001279">
    <property type="entry name" value="Metallo-B-lactamas"/>
</dbReference>
<name>A0A923HL87_9BURK</name>
<keyword evidence="7" id="KW-1185">Reference proteome</keyword>
<dbReference type="Gene3D" id="3.60.15.10">
    <property type="entry name" value="Ribonuclease Z/Hydroxyacylglutathione hydrolase-like"/>
    <property type="match status" value="1"/>
</dbReference>
<dbReference type="Pfam" id="PF00753">
    <property type="entry name" value="Lactamase_B"/>
    <property type="match status" value="1"/>
</dbReference>
<dbReference type="SMART" id="SM00849">
    <property type="entry name" value="Lactamase_B"/>
    <property type="match status" value="1"/>
</dbReference>
<gene>
    <name evidence="6" type="ORF">H8K36_03485</name>
</gene>
<comment type="caution">
    <text evidence="6">The sequence shown here is derived from an EMBL/GenBank/DDBJ whole genome shotgun (WGS) entry which is preliminary data.</text>
</comment>
<evidence type="ECO:0000256" key="1">
    <source>
        <dbReference type="ARBA" id="ARBA00007749"/>
    </source>
</evidence>
<keyword evidence="4" id="KW-0862">Zinc</keyword>
<evidence type="ECO:0000256" key="4">
    <source>
        <dbReference type="ARBA" id="ARBA00022833"/>
    </source>
</evidence>
<evidence type="ECO:0000259" key="5">
    <source>
        <dbReference type="SMART" id="SM00849"/>
    </source>
</evidence>
<dbReference type="PANTHER" id="PTHR42978:SF6">
    <property type="entry name" value="QUORUM-QUENCHING LACTONASE YTNP-RELATED"/>
    <property type="match status" value="1"/>
</dbReference>
<accession>A0A923HL87</accession>
<dbReference type="SUPFAM" id="SSF56281">
    <property type="entry name" value="Metallo-hydrolase/oxidoreductase"/>
    <property type="match status" value="1"/>
</dbReference>